<dbReference type="RefSeq" id="WP_096862784.1">
    <property type="nucleotide sequence ID" value="NZ_CP023668.1"/>
</dbReference>
<accession>A0A291IS08</accession>
<evidence type="ECO:0000313" key="2">
    <source>
        <dbReference type="Proteomes" id="UP000232227"/>
    </source>
</evidence>
<name>A0A291IS08_9MOLU</name>
<keyword evidence="2" id="KW-1185">Reference proteome</keyword>
<organism evidence="1 2">
    <name type="scientific">Mesoplasma lactucae ATCC 49193</name>
    <dbReference type="NCBI Taxonomy" id="81460"/>
    <lineage>
        <taxon>Bacteria</taxon>
        <taxon>Bacillati</taxon>
        <taxon>Mycoplasmatota</taxon>
        <taxon>Mollicutes</taxon>
        <taxon>Entomoplasmatales</taxon>
        <taxon>Entomoplasmataceae</taxon>
        <taxon>Mesoplasma</taxon>
    </lineage>
</organism>
<evidence type="ECO:0000313" key="1">
    <source>
        <dbReference type="EMBL" id="ATG97496.1"/>
    </source>
</evidence>
<reference evidence="1 2" key="1">
    <citation type="submission" date="2017-09" db="EMBL/GenBank/DDBJ databases">
        <title>SPAdes assembly of the Mesoplasma lactucae genome.</title>
        <authorList>
            <person name="Knight T.F."/>
            <person name="Rubinstein R."/>
            <person name="Citino T."/>
        </authorList>
    </citation>
    <scope>NUCLEOTIDE SEQUENCE [LARGE SCALE GENOMIC DNA]</scope>
    <source>
        <strain evidence="1 2">831-C4</strain>
    </source>
</reference>
<dbReference type="Pfam" id="PF09903">
    <property type="entry name" value="DUF2130"/>
    <property type="match status" value="1"/>
</dbReference>
<gene>
    <name evidence="1" type="ORF">CP520_01880</name>
</gene>
<dbReference type="KEGG" id="mlac:CP520_01880"/>
<dbReference type="OrthoDB" id="388108at2"/>
<dbReference type="AlphaFoldDB" id="A0A291IS08"/>
<protein>
    <submittedName>
        <fullName evidence="1">Uncharacterized protein</fullName>
    </submittedName>
</protein>
<sequence>MNREERTIEFQCPHCHKTFTLEELMGHNQEALSKYLNLRVDDLLKTKEAEIRKDEISKQEQIRKATILEEQQKFVKEKQVELDKNQELLNQIKSLEAELDNKVKIKASEIDKQYQEKLALNNMDIQKLKLELKSEQEKAKINLENKEKELNQTNEINNQNQKAKLEQQIADLNNKLEQEKLSFEDKKNLALQKQEAEYNKQINELQQAINANRLIHSKTKGENFEHEVEGELRKAFGFNDSIEKITDRDGEKADYLQIVKDNNNHELGRIVYEVKNAEWKDTWINKLETDAAKKKSKYGILVATSFDEKFHDVPFVKADGKDGIYISDPQSFIFVAQILRKMIEIEAEKENILAKSLNQDTEQIVNECKRKLEALEDFSVSKLPALKKKLDTQLEDISKVSKSLIKHSDTLDKAERNLRSSVFDKINEELGKINKK</sequence>
<proteinExistence type="predicted"/>
<dbReference type="Proteomes" id="UP000232227">
    <property type="component" value="Chromosome"/>
</dbReference>
<dbReference type="EMBL" id="CP023668">
    <property type="protein sequence ID" value="ATG97496.1"/>
    <property type="molecule type" value="Genomic_DNA"/>
</dbReference>
<dbReference type="InterPro" id="IPR019219">
    <property type="entry name" value="DUF2130"/>
</dbReference>